<feature type="region of interest" description="Disordered" evidence="2">
    <location>
        <begin position="1033"/>
        <end position="1057"/>
    </location>
</feature>
<feature type="compositionally biased region" description="Polar residues" evidence="2">
    <location>
        <begin position="1351"/>
        <end position="1364"/>
    </location>
</feature>
<feature type="coiled-coil region" evidence="1">
    <location>
        <begin position="974"/>
        <end position="1001"/>
    </location>
</feature>
<feature type="compositionally biased region" description="Basic and acidic residues" evidence="2">
    <location>
        <begin position="816"/>
        <end position="832"/>
    </location>
</feature>
<protein>
    <submittedName>
        <fullName evidence="3">Uncharacterized protein</fullName>
    </submittedName>
</protein>
<feature type="region of interest" description="Disordered" evidence="2">
    <location>
        <begin position="15"/>
        <end position="40"/>
    </location>
</feature>
<comment type="caution">
    <text evidence="3">The sequence shown here is derived from an EMBL/GenBank/DDBJ whole genome shotgun (WGS) entry which is preliminary data.</text>
</comment>
<gene>
    <name evidence="3" type="ORF">PPERSA_04200</name>
</gene>
<keyword evidence="4" id="KW-1185">Reference proteome</keyword>
<dbReference type="OMA" id="EENICVM"/>
<feature type="compositionally biased region" description="Polar residues" evidence="2">
    <location>
        <begin position="467"/>
        <end position="477"/>
    </location>
</feature>
<organism evidence="3 4">
    <name type="scientific">Pseudocohnilembus persalinus</name>
    <name type="common">Ciliate</name>
    <dbReference type="NCBI Taxonomy" id="266149"/>
    <lineage>
        <taxon>Eukaryota</taxon>
        <taxon>Sar</taxon>
        <taxon>Alveolata</taxon>
        <taxon>Ciliophora</taxon>
        <taxon>Intramacronucleata</taxon>
        <taxon>Oligohymenophorea</taxon>
        <taxon>Scuticociliatia</taxon>
        <taxon>Philasterida</taxon>
        <taxon>Pseudocohnilembidae</taxon>
        <taxon>Pseudocohnilembus</taxon>
    </lineage>
</organism>
<feature type="compositionally biased region" description="Low complexity" evidence="2">
    <location>
        <begin position="855"/>
        <end position="876"/>
    </location>
</feature>
<evidence type="ECO:0000256" key="1">
    <source>
        <dbReference type="SAM" id="Coils"/>
    </source>
</evidence>
<feature type="region of interest" description="Disordered" evidence="2">
    <location>
        <begin position="192"/>
        <end position="212"/>
    </location>
</feature>
<feature type="compositionally biased region" description="Low complexity" evidence="2">
    <location>
        <begin position="1323"/>
        <end position="1338"/>
    </location>
</feature>
<feature type="compositionally biased region" description="Basic and acidic residues" evidence="2">
    <location>
        <begin position="194"/>
        <end position="211"/>
    </location>
</feature>
<feature type="region of interest" description="Disordered" evidence="2">
    <location>
        <begin position="1351"/>
        <end position="1373"/>
    </location>
</feature>
<feature type="coiled-coil region" evidence="1">
    <location>
        <begin position="1212"/>
        <end position="1276"/>
    </location>
</feature>
<feature type="compositionally biased region" description="Polar residues" evidence="2">
    <location>
        <begin position="282"/>
        <end position="292"/>
    </location>
</feature>
<dbReference type="InParanoid" id="A0A0V0QNU4"/>
<name>A0A0V0QNU4_PSEPJ</name>
<feature type="region of interest" description="Disordered" evidence="2">
    <location>
        <begin position="1158"/>
        <end position="1181"/>
    </location>
</feature>
<feature type="compositionally biased region" description="Polar residues" evidence="2">
    <location>
        <begin position="833"/>
        <end position="853"/>
    </location>
</feature>
<sequence>MKNSEQIQIYQLNPQKETHTQRQNKQIQKHNTAKKDQNSQNQLYLNQSYNKDQYGLKDGKKQQADEHFSLSKNKIQKDKTLNKSKSSFYNTLNGILDENQNKIVSSTSYEQISYYKNKNYGQILSNEKLKQQQNSNDIKFDKKTNYSQKSKDINMVGYIGNTQALKQLLSEKKKEIPIQSINQLKENISNIKDFNSENKNEQKNNKKKYSEDQNQCISILDEQNSSNMKENQLSQQQMRQQLTSDDFNKNQKTATQQQNISNMLEQDQLLGEMISFYNKSMSTRNSHKNQQIRQKKDMSSSYQSQNSKKSLNIENNILTNYRRMQKNFQDGLFSSSHKQMNKSAQYMHRAETLNLQKNQNQEHNSVFNNQTNLKHYNTQESLSKNKFGLNQAISNSKNLIKSIDESLKQQDILEQQQNTDFTDYDQVQKNEVQIKETSTVQMQAQQEKDIYADQQQSQEDQFEKITLGSQNTKNKYPNSRLDNRHLERQNSQQMYNSINLERQNSDSVRSLIQEDQVKSNSNKIKDLKQIFQQNFIQQNQQKTSYFQMNSSANLYKKKRQDAKKFSKRNTMENIEDKQNFILQQEQNKNFEGKCVTPLGQQSKFCPFPSQDNNLIKKDSLDLRYFTPNQAKQNNFKLNQFASGIKQDNFCDSIQLQDSIQLKQLDSQRQIESLDQKNFDIQNCKEQKENLSKQSSRQNSIIAQNKSISIDYQQQLKQKSQNSIGIISPQQQINEQIDIFSPVKHQGQYQEKAGIQSKARDFHSKNINISLEKGNFDKIIQEKINQKTYETQQNRIDKEQKQNLNISGNKSQKKNHNKLELNKKTSKTYRGESAKQQQKCQRVSYTNRQMSHQYEQQKNQKNSRNQNLNLNQNQQNSVTRSGQKYQRKGSESINSKFEKTIQKQGKNLLIFFQLLNQYYINKPNLTLQEIKRQQELKQQIHGMHGQQSKFLDLHKKTFKEILKQSGKKLGCLDLQTQYNKNKEKYQQKKDQYQKQKNDNLENILGELYEVESQSGQKSGSKQKKYQKNYENKENNQFTIQDENISPIPQKSNGKSDKKYFDTSISQFDKIETEASYQKQNINQQQNINQKQQGKKQCEEYNIKQDQPYQYKNQIAFNIYNQCKQNEVKKKEKKQSELNGINIWNKRDSLNVLGKFQQSQLDQSKQKMKQNTGNERLEQQKKQEQIQEQINQNLLKALQLSEKQIQAKTQSLYIQDKNQQIKQKSQNLQKNQSDIKQIAKNYQMQSENERQQQQKLEKQIQQKQMDEKRMQLKILIEQRKQNYKQTQIDMLAQELLKSTMSEYELNKILQMIQNQEAPQKMQDKNNNINLNNSKNNNNNSKEINQIAISPTSYLSSNENTTTSQKKISIRKESDKSVPKINLLKIDLEQINNQTQIQNREKQGFNQNQQISEGIEKDGKQKEQLKKQKQLEQQQQKQYEEQEQQEQEEEYGTIRIVQREQHSPKNLYKIQRHEEEFASLNQPLQMAISQSKISSQQNSIIIQEIVQEQHNFSQDSGIRFSQYYNDYDEESDFEQNLTPSVRKSIKIKINEERRKNTINLVDQNPKNQNLMPYQNVGNLKEYMYKNSQNNSFQGGEQQSTKKSQKSNNKNKNFESILNQFIDLEEK</sequence>
<accession>A0A0V0QNU4</accession>
<feature type="compositionally biased region" description="Polar residues" evidence="2">
    <location>
        <begin position="15"/>
        <end position="26"/>
    </location>
</feature>
<feature type="region of interest" description="Disordered" evidence="2">
    <location>
        <begin position="1585"/>
        <end position="1610"/>
    </location>
</feature>
<evidence type="ECO:0000313" key="4">
    <source>
        <dbReference type="Proteomes" id="UP000054937"/>
    </source>
</evidence>
<feature type="region of interest" description="Disordered" evidence="2">
    <location>
        <begin position="789"/>
        <end position="892"/>
    </location>
</feature>
<reference evidence="3 4" key="1">
    <citation type="journal article" date="2015" name="Sci. Rep.">
        <title>Genome of the facultative scuticociliatosis pathogen Pseudocohnilembus persalinus provides insight into its virulence through horizontal gene transfer.</title>
        <authorList>
            <person name="Xiong J."/>
            <person name="Wang G."/>
            <person name="Cheng J."/>
            <person name="Tian M."/>
            <person name="Pan X."/>
            <person name="Warren A."/>
            <person name="Jiang C."/>
            <person name="Yuan D."/>
            <person name="Miao W."/>
        </authorList>
    </citation>
    <scope>NUCLEOTIDE SEQUENCE [LARGE SCALE GENOMIC DNA]</scope>
    <source>
        <strain evidence="3">36N120E</strain>
    </source>
</reference>
<feature type="compositionally biased region" description="Low complexity" evidence="2">
    <location>
        <begin position="1594"/>
        <end position="1607"/>
    </location>
</feature>
<feature type="compositionally biased region" description="Polar residues" evidence="2">
    <location>
        <begin position="1158"/>
        <end position="1172"/>
    </location>
</feature>
<dbReference type="EMBL" id="LDAU01000129">
    <property type="protein sequence ID" value="KRX03648.1"/>
    <property type="molecule type" value="Genomic_DNA"/>
</dbReference>
<feature type="coiled-coil region" evidence="1">
    <location>
        <begin position="1412"/>
        <end position="1446"/>
    </location>
</feature>
<dbReference type="Proteomes" id="UP000054937">
    <property type="component" value="Unassembled WGS sequence"/>
</dbReference>
<proteinExistence type="predicted"/>
<keyword evidence="1" id="KW-0175">Coiled coil</keyword>
<feature type="region of interest" description="Disordered" evidence="2">
    <location>
        <begin position="282"/>
        <end position="308"/>
    </location>
</feature>
<feature type="region of interest" description="Disordered" evidence="2">
    <location>
        <begin position="464"/>
        <end position="488"/>
    </location>
</feature>
<evidence type="ECO:0000313" key="3">
    <source>
        <dbReference type="EMBL" id="KRX03648.1"/>
    </source>
</evidence>
<feature type="compositionally biased region" description="Polar residues" evidence="2">
    <location>
        <begin position="1036"/>
        <end position="1051"/>
    </location>
</feature>
<evidence type="ECO:0000256" key="2">
    <source>
        <dbReference type="SAM" id="MobiDB-lite"/>
    </source>
</evidence>
<feature type="region of interest" description="Disordered" evidence="2">
    <location>
        <begin position="1315"/>
        <end position="1338"/>
    </location>
</feature>
<feature type="compositionally biased region" description="Low complexity" evidence="2">
    <location>
        <begin position="299"/>
        <end position="308"/>
    </location>
</feature>